<keyword evidence="5 6" id="KW-0234">DNA repair</keyword>
<dbReference type="SUPFAM" id="SSF52980">
    <property type="entry name" value="Restriction endonuclease-like"/>
    <property type="match status" value="1"/>
</dbReference>
<dbReference type="Pfam" id="PF03852">
    <property type="entry name" value="Vsr"/>
    <property type="match status" value="1"/>
</dbReference>
<evidence type="ECO:0000256" key="5">
    <source>
        <dbReference type="ARBA" id="ARBA00023204"/>
    </source>
</evidence>
<evidence type="ECO:0000256" key="2">
    <source>
        <dbReference type="ARBA" id="ARBA00022759"/>
    </source>
</evidence>
<evidence type="ECO:0000256" key="1">
    <source>
        <dbReference type="ARBA" id="ARBA00022722"/>
    </source>
</evidence>
<keyword evidence="2 6" id="KW-0255">Endonuclease</keyword>
<evidence type="ECO:0000256" key="6">
    <source>
        <dbReference type="PIRNR" id="PIRNR018267"/>
    </source>
</evidence>
<dbReference type="CDD" id="cd00221">
    <property type="entry name" value="Vsr"/>
    <property type="match status" value="1"/>
</dbReference>
<comment type="similarity">
    <text evidence="6">Belongs to the vsr family.</text>
</comment>
<dbReference type="Gene3D" id="3.40.960.10">
    <property type="entry name" value="VSR Endonuclease"/>
    <property type="match status" value="1"/>
</dbReference>
<keyword evidence="1 6" id="KW-0540">Nuclease</keyword>
<reference evidence="7" key="1">
    <citation type="submission" date="2021-02" db="EMBL/GenBank/DDBJ databases">
        <title>Skermanella TT6 skin isolate.</title>
        <authorList>
            <person name="Lee K."/>
            <person name="Ganzorig M."/>
        </authorList>
    </citation>
    <scope>NUCLEOTIDE SEQUENCE</scope>
    <source>
        <strain evidence="7">TT6</strain>
    </source>
</reference>
<comment type="function">
    <text evidence="6">May nick specific sequences that contain T:G mispairs resulting from m5C-deamination.</text>
</comment>
<keyword evidence="4 6" id="KW-0378">Hydrolase</keyword>
<evidence type="ECO:0000313" key="7">
    <source>
        <dbReference type="EMBL" id="QQP89827.1"/>
    </source>
</evidence>
<evidence type="ECO:0000256" key="4">
    <source>
        <dbReference type="ARBA" id="ARBA00022801"/>
    </source>
</evidence>
<dbReference type="GO" id="GO:0004519">
    <property type="term" value="F:endonuclease activity"/>
    <property type="evidence" value="ECO:0007669"/>
    <property type="project" value="UniProtKB-KW"/>
</dbReference>
<evidence type="ECO:0000256" key="3">
    <source>
        <dbReference type="ARBA" id="ARBA00022763"/>
    </source>
</evidence>
<gene>
    <name evidence="7" type="primary">vsr</name>
    <name evidence="7" type="ORF">IGS68_00665</name>
</gene>
<organism evidence="7 8">
    <name type="scientific">Skermanella cutis</name>
    <dbReference type="NCBI Taxonomy" id="2775420"/>
    <lineage>
        <taxon>Bacteria</taxon>
        <taxon>Pseudomonadati</taxon>
        <taxon>Pseudomonadota</taxon>
        <taxon>Alphaproteobacteria</taxon>
        <taxon>Rhodospirillales</taxon>
        <taxon>Azospirillaceae</taxon>
        <taxon>Skermanella</taxon>
    </lineage>
</organism>
<proteinExistence type="inferred from homology"/>
<dbReference type="Proteomes" id="UP000595197">
    <property type="component" value="Chromosome"/>
</dbReference>
<dbReference type="InterPro" id="IPR004603">
    <property type="entry name" value="DNA_mismatch_endonuc_vsr"/>
</dbReference>
<keyword evidence="3 6" id="KW-0227">DNA damage</keyword>
<dbReference type="InterPro" id="IPR011335">
    <property type="entry name" value="Restrct_endonuc-II-like"/>
</dbReference>
<accession>A0ABX7B684</accession>
<evidence type="ECO:0000313" key="8">
    <source>
        <dbReference type="Proteomes" id="UP000595197"/>
    </source>
</evidence>
<dbReference type="PIRSF" id="PIRSF018267">
    <property type="entry name" value="VSR_endonuc"/>
    <property type="match status" value="1"/>
</dbReference>
<dbReference type="EMBL" id="CP067420">
    <property type="protein sequence ID" value="QQP89827.1"/>
    <property type="molecule type" value="Genomic_DNA"/>
</dbReference>
<name>A0ABX7B684_9PROT</name>
<sequence>MTDRFDSAKRSEIMSRVRGRDTKPEIFVRRALFKAGFRYRLHVADLPGRPDIVLPRYRIIVRVNGCLWHGHSCRRGRRPATNEEFWQAKIDGNVRRDAQVAAALRMAGWRVWTVWGCQLKRSTELLVRKLEMSRTRQRAASRSRSTEVAR</sequence>
<dbReference type="NCBIfam" id="TIGR00632">
    <property type="entry name" value="vsr"/>
    <property type="match status" value="1"/>
</dbReference>
<keyword evidence="8" id="KW-1185">Reference proteome</keyword>
<dbReference type="EC" id="3.1.-.-" evidence="6"/>
<protein>
    <recommendedName>
        <fullName evidence="6">Very short patch repair endonuclease</fullName>
        <ecNumber evidence="6">3.1.-.-</ecNumber>
    </recommendedName>
</protein>